<evidence type="ECO:0008006" key="4">
    <source>
        <dbReference type="Google" id="ProtNLM"/>
    </source>
</evidence>
<reference evidence="3" key="1">
    <citation type="journal article" date="2017" name="Genome Biol.">
        <title>Comparative genomics reveals high biological diversity and specific adaptations in the industrially and medically important fungal genus Aspergillus.</title>
        <authorList>
            <person name="de Vries R.P."/>
            <person name="Riley R."/>
            <person name="Wiebenga A."/>
            <person name="Aguilar-Osorio G."/>
            <person name="Amillis S."/>
            <person name="Uchima C.A."/>
            <person name="Anderluh G."/>
            <person name="Asadollahi M."/>
            <person name="Askin M."/>
            <person name="Barry K."/>
            <person name="Battaglia E."/>
            <person name="Bayram O."/>
            <person name="Benocci T."/>
            <person name="Braus-Stromeyer S.A."/>
            <person name="Caldana C."/>
            <person name="Canovas D."/>
            <person name="Cerqueira G.C."/>
            <person name="Chen F."/>
            <person name="Chen W."/>
            <person name="Choi C."/>
            <person name="Clum A."/>
            <person name="Dos Santos R.A."/>
            <person name="Damasio A.R."/>
            <person name="Diallinas G."/>
            <person name="Emri T."/>
            <person name="Fekete E."/>
            <person name="Flipphi M."/>
            <person name="Freyberg S."/>
            <person name="Gallo A."/>
            <person name="Gournas C."/>
            <person name="Habgood R."/>
            <person name="Hainaut M."/>
            <person name="Harispe M.L."/>
            <person name="Henrissat B."/>
            <person name="Hilden K.S."/>
            <person name="Hope R."/>
            <person name="Hossain A."/>
            <person name="Karabika E."/>
            <person name="Karaffa L."/>
            <person name="Karanyi Z."/>
            <person name="Krasevec N."/>
            <person name="Kuo A."/>
            <person name="Kusch H."/>
            <person name="LaButti K."/>
            <person name="Lagendijk E.L."/>
            <person name="Lapidus A."/>
            <person name="Levasseur A."/>
            <person name="Lindquist E."/>
            <person name="Lipzen A."/>
            <person name="Logrieco A.F."/>
            <person name="MacCabe A."/>
            <person name="Maekelae M.R."/>
            <person name="Malavazi I."/>
            <person name="Melin P."/>
            <person name="Meyer V."/>
            <person name="Mielnichuk N."/>
            <person name="Miskei M."/>
            <person name="Molnar A.P."/>
            <person name="Mule G."/>
            <person name="Ngan C.Y."/>
            <person name="Orejas M."/>
            <person name="Orosz E."/>
            <person name="Ouedraogo J.P."/>
            <person name="Overkamp K.M."/>
            <person name="Park H.-S."/>
            <person name="Perrone G."/>
            <person name="Piumi F."/>
            <person name="Punt P.J."/>
            <person name="Ram A.F."/>
            <person name="Ramon A."/>
            <person name="Rauscher S."/>
            <person name="Record E."/>
            <person name="Riano-Pachon D.M."/>
            <person name="Robert V."/>
            <person name="Roehrig J."/>
            <person name="Ruller R."/>
            <person name="Salamov A."/>
            <person name="Salih N.S."/>
            <person name="Samson R.A."/>
            <person name="Sandor E."/>
            <person name="Sanguinetti M."/>
            <person name="Schuetze T."/>
            <person name="Sepcic K."/>
            <person name="Shelest E."/>
            <person name="Sherlock G."/>
            <person name="Sophianopoulou V."/>
            <person name="Squina F.M."/>
            <person name="Sun H."/>
            <person name="Susca A."/>
            <person name="Todd R.B."/>
            <person name="Tsang A."/>
            <person name="Unkles S.E."/>
            <person name="van de Wiele N."/>
            <person name="van Rossen-Uffink D."/>
            <person name="Oliveira J.V."/>
            <person name="Vesth T.C."/>
            <person name="Visser J."/>
            <person name="Yu J.-H."/>
            <person name="Zhou M."/>
            <person name="Andersen M.R."/>
            <person name="Archer D.B."/>
            <person name="Baker S.E."/>
            <person name="Benoit I."/>
            <person name="Brakhage A.A."/>
            <person name="Braus G.H."/>
            <person name="Fischer R."/>
            <person name="Frisvad J.C."/>
            <person name="Goldman G.H."/>
            <person name="Houbraken J."/>
            <person name="Oakley B."/>
            <person name="Pocsi I."/>
            <person name="Scazzocchio C."/>
            <person name="Seiboth B."/>
            <person name="vanKuyk P.A."/>
            <person name="Wortman J."/>
            <person name="Dyer P.S."/>
            <person name="Grigoriev I.V."/>
        </authorList>
    </citation>
    <scope>NUCLEOTIDE SEQUENCE [LARGE SCALE GENOMIC DNA]</scope>
    <source>
        <strain evidence="3">CBS 506.65</strain>
    </source>
</reference>
<dbReference type="Proteomes" id="UP000184188">
    <property type="component" value="Unassembled WGS sequence"/>
</dbReference>
<keyword evidence="3" id="KW-1185">Reference proteome</keyword>
<proteinExistence type="predicted"/>
<dbReference type="EMBL" id="KV878336">
    <property type="protein sequence ID" value="OJJ50871.1"/>
    <property type="molecule type" value="Genomic_DNA"/>
</dbReference>
<evidence type="ECO:0000313" key="3">
    <source>
        <dbReference type="Proteomes" id="UP000184188"/>
    </source>
</evidence>
<name>A0A1L9SUS0_9EURO</name>
<dbReference type="AlphaFoldDB" id="A0A1L9SUS0"/>
<dbReference type="VEuPathDB" id="FungiDB:ASPZODRAFT_55175"/>
<dbReference type="RefSeq" id="XP_022585381.1">
    <property type="nucleotide sequence ID" value="XM_022728524.1"/>
</dbReference>
<dbReference type="GeneID" id="34614988"/>
<dbReference type="STRING" id="1073090.A0A1L9SUS0"/>
<feature type="region of interest" description="Disordered" evidence="1">
    <location>
        <begin position="1"/>
        <end position="34"/>
    </location>
</feature>
<organism evidence="2 3">
    <name type="scientific">Penicilliopsis zonata CBS 506.65</name>
    <dbReference type="NCBI Taxonomy" id="1073090"/>
    <lineage>
        <taxon>Eukaryota</taxon>
        <taxon>Fungi</taxon>
        <taxon>Dikarya</taxon>
        <taxon>Ascomycota</taxon>
        <taxon>Pezizomycotina</taxon>
        <taxon>Eurotiomycetes</taxon>
        <taxon>Eurotiomycetidae</taxon>
        <taxon>Eurotiales</taxon>
        <taxon>Aspergillaceae</taxon>
        <taxon>Penicilliopsis</taxon>
    </lineage>
</organism>
<accession>A0A1L9SUS0</accession>
<protein>
    <recommendedName>
        <fullName evidence="4">HhH-GPD domain-containing protein</fullName>
    </recommendedName>
</protein>
<evidence type="ECO:0000256" key="1">
    <source>
        <dbReference type="SAM" id="MobiDB-lite"/>
    </source>
</evidence>
<dbReference type="OrthoDB" id="423534at2759"/>
<evidence type="ECO:0000313" key="2">
    <source>
        <dbReference type="EMBL" id="OJJ50871.1"/>
    </source>
</evidence>
<dbReference type="SUPFAM" id="SSF48150">
    <property type="entry name" value="DNA-glycosylase"/>
    <property type="match status" value="1"/>
</dbReference>
<dbReference type="InterPro" id="IPR011257">
    <property type="entry name" value="DNA_glycosylase"/>
</dbReference>
<gene>
    <name evidence="2" type="ORF">ASPZODRAFT_55175</name>
</gene>
<sequence>MATTRSESNLERRQQIETETQTETERGHSDVSSRVNKILNEYGRTPLSSTSIQEPLQSTPETILAFVLDALLKSRPISHDLAQRAANQLIEEGYHDINVLAGSTWQERTKALQAGGYNRYREQGATNLGDLATLVNDKYSGDLNNLVSRANRNRDKVKHLIKEVKGLGDLGADIFLNNVQSVWPSMAPFVDARSIKAAEELGLGTDLEVIYRELGHDSFKMSRFANGLSAVRLEKKVHKVEVEMKSE</sequence>
<dbReference type="GO" id="GO:0003824">
    <property type="term" value="F:catalytic activity"/>
    <property type="evidence" value="ECO:0007669"/>
    <property type="project" value="InterPro"/>
</dbReference>
<dbReference type="GO" id="GO:0006281">
    <property type="term" value="P:DNA repair"/>
    <property type="evidence" value="ECO:0007669"/>
    <property type="project" value="InterPro"/>
</dbReference>